<keyword evidence="3" id="KW-1185">Reference proteome</keyword>
<keyword evidence="1" id="KW-1133">Transmembrane helix</keyword>
<proteinExistence type="predicted"/>
<keyword evidence="1" id="KW-0812">Transmembrane</keyword>
<keyword evidence="1" id="KW-0472">Membrane</keyword>
<feature type="transmembrane region" description="Helical" evidence="1">
    <location>
        <begin position="44"/>
        <end position="65"/>
    </location>
</feature>
<dbReference type="OrthoDB" id="7862849at2"/>
<dbReference type="Proteomes" id="UP000050471">
    <property type="component" value="Unassembled WGS sequence"/>
</dbReference>
<name>A0A0N8IB25_9RHOB</name>
<dbReference type="Pfam" id="PF10658">
    <property type="entry name" value="DUF2484"/>
    <property type="match status" value="1"/>
</dbReference>
<dbReference type="InterPro" id="IPR018919">
    <property type="entry name" value="DUF2484"/>
</dbReference>
<dbReference type="RefSeq" id="WP_055192573.1">
    <property type="nucleotide sequence ID" value="NZ_CP080774.1"/>
</dbReference>
<evidence type="ECO:0000313" key="3">
    <source>
        <dbReference type="Proteomes" id="UP000050471"/>
    </source>
</evidence>
<organism evidence="2 3">
    <name type="scientific">Aliiroseovarius crassostreae</name>
    <dbReference type="NCBI Taxonomy" id="154981"/>
    <lineage>
        <taxon>Bacteria</taxon>
        <taxon>Pseudomonadati</taxon>
        <taxon>Pseudomonadota</taxon>
        <taxon>Alphaproteobacteria</taxon>
        <taxon>Rhodobacterales</taxon>
        <taxon>Paracoccaceae</taxon>
        <taxon>Aliiroseovarius</taxon>
    </lineage>
</organism>
<evidence type="ECO:0000313" key="2">
    <source>
        <dbReference type="EMBL" id="KPN61923.1"/>
    </source>
</evidence>
<dbReference type="STRING" id="154981.AKJ29_04740"/>
<gene>
    <name evidence="2" type="ORF">AKJ29_04740</name>
</gene>
<sequence>MSWTLLLACLWIIGAKLASMRPSARKHWPLAYALMPLGAPIVALAWWEHGVGAALFVLAIGMVVLRWPVIYLGRRIVKLIKGAGDGAA</sequence>
<comment type="caution">
    <text evidence="2">The sequence shown here is derived from an EMBL/GenBank/DDBJ whole genome shotgun (WGS) entry which is preliminary data.</text>
</comment>
<evidence type="ECO:0000256" key="1">
    <source>
        <dbReference type="SAM" id="Phobius"/>
    </source>
</evidence>
<accession>A0A0N8IB25</accession>
<dbReference type="EMBL" id="LKBA01000023">
    <property type="protein sequence ID" value="KPN61923.1"/>
    <property type="molecule type" value="Genomic_DNA"/>
</dbReference>
<dbReference type="AlphaFoldDB" id="A0A0N8IB25"/>
<reference evidence="2 3" key="1">
    <citation type="submission" date="2015-09" db="EMBL/GenBank/DDBJ databases">
        <title>Draft genome sequence of Aliiroseovarius crassostreae CV919-312TSm, the causative agent of Roseovarius Oyster Disease (formerly Juvenile Oyster Disease).</title>
        <authorList>
            <person name="Kessner L."/>
            <person name="Spinard E."/>
            <person name="Nelson D."/>
        </authorList>
    </citation>
    <scope>NUCLEOTIDE SEQUENCE [LARGE SCALE GENOMIC DNA]</scope>
    <source>
        <strain evidence="2 3">CV919-312</strain>
    </source>
</reference>
<protein>
    <submittedName>
        <fullName evidence="2">Uncharacterized protein</fullName>
    </submittedName>
</protein>